<dbReference type="OrthoDB" id="1933369at2759"/>
<proteinExistence type="predicted"/>
<name>A0A2G5CML9_AQUCA</name>
<dbReference type="Proteomes" id="UP000230069">
    <property type="component" value="Unassembled WGS sequence"/>
</dbReference>
<organism evidence="1 2">
    <name type="scientific">Aquilegia coerulea</name>
    <name type="common">Rocky mountain columbine</name>
    <dbReference type="NCBI Taxonomy" id="218851"/>
    <lineage>
        <taxon>Eukaryota</taxon>
        <taxon>Viridiplantae</taxon>
        <taxon>Streptophyta</taxon>
        <taxon>Embryophyta</taxon>
        <taxon>Tracheophyta</taxon>
        <taxon>Spermatophyta</taxon>
        <taxon>Magnoliopsida</taxon>
        <taxon>Ranunculales</taxon>
        <taxon>Ranunculaceae</taxon>
        <taxon>Thalictroideae</taxon>
        <taxon>Aquilegia</taxon>
    </lineage>
</organism>
<gene>
    <name evidence="1" type="ORF">AQUCO_04400036v1</name>
</gene>
<sequence length="67" mass="7650">MEKTMVSLEHVVITSTWREVNFTADALANFGVNLGPVGRQVFVGRPHDPFIQRVEDPNAIYFRFKEA</sequence>
<dbReference type="AlphaFoldDB" id="A0A2G5CML9"/>
<protein>
    <submittedName>
        <fullName evidence="1">Uncharacterized protein</fullName>
    </submittedName>
</protein>
<evidence type="ECO:0000313" key="1">
    <source>
        <dbReference type="EMBL" id="PIA32562.1"/>
    </source>
</evidence>
<dbReference type="InParanoid" id="A0A2G5CML9"/>
<reference evidence="1 2" key="1">
    <citation type="submission" date="2017-09" db="EMBL/GenBank/DDBJ databases">
        <title>WGS assembly of Aquilegia coerulea Goldsmith.</title>
        <authorList>
            <person name="Hodges S."/>
            <person name="Kramer E."/>
            <person name="Nordborg M."/>
            <person name="Tomkins J."/>
            <person name="Borevitz J."/>
            <person name="Derieg N."/>
            <person name="Yan J."/>
            <person name="Mihaltcheva S."/>
            <person name="Hayes R.D."/>
            <person name="Rokhsar D."/>
        </authorList>
    </citation>
    <scope>NUCLEOTIDE SEQUENCE [LARGE SCALE GENOMIC DNA]</scope>
    <source>
        <strain evidence="2">cv. Goldsmith</strain>
    </source>
</reference>
<dbReference type="EMBL" id="KZ305061">
    <property type="protein sequence ID" value="PIA32562.1"/>
    <property type="molecule type" value="Genomic_DNA"/>
</dbReference>
<evidence type="ECO:0000313" key="2">
    <source>
        <dbReference type="Proteomes" id="UP000230069"/>
    </source>
</evidence>
<accession>A0A2G5CML9</accession>
<keyword evidence="2" id="KW-1185">Reference proteome</keyword>